<evidence type="ECO:0000313" key="2">
    <source>
        <dbReference type="EMBL" id="MBB5031512.1"/>
    </source>
</evidence>
<dbReference type="EMBL" id="JACHIG010000002">
    <property type="protein sequence ID" value="MBB5031512.1"/>
    <property type="molecule type" value="Genomic_DNA"/>
</dbReference>
<feature type="transmembrane region" description="Helical" evidence="1">
    <location>
        <begin position="15"/>
        <end position="35"/>
    </location>
</feature>
<sequence length="145" mass="16358">MDLSQIALDVPTLKLSLTIVGGLLLLSMIRIVFLLRKNERLRISAEKMEQQVLFQHQEILSVKSDSNAWRGEVQRMFDAFRAEFSKRLEESEARYQEIQKRTESMSKPVRPVALSSPPLPSGTVVTRGVDADEKPVLPVPALNIS</sequence>
<keyword evidence="1" id="KW-1133">Transmembrane helix</keyword>
<keyword evidence="3" id="KW-1185">Reference proteome</keyword>
<keyword evidence="1" id="KW-0812">Transmembrane</keyword>
<name>A0A7W7Y8R9_9BACT</name>
<reference evidence="2 3" key="1">
    <citation type="submission" date="2020-08" db="EMBL/GenBank/DDBJ databases">
        <title>Genomic Encyclopedia of Type Strains, Phase IV (KMG-IV): sequencing the most valuable type-strain genomes for metagenomic binning, comparative biology and taxonomic classification.</title>
        <authorList>
            <person name="Goeker M."/>
        </authorList>
    </citation>
    <scope>NUCLEOTIDE SEQUENCE [LARGE SCALE GENOMIC DNA]</scope>
    <source>
        <strain evidence="2 3">DSM 12252</strain>
    </source>
</reference>
<comment type="caution">
    <text evidence="2">The sequence shown here is derived from an EMBL/GenBank/DDBJ whole genome shotgun (WGS) entry which is preliminary data.</text>
</comment>
<evidence type="ECO:0000256" key="1">
    <source>
        <dbReference type="SAM" id="Phobius"/>
    </source>
</evidence>
<proteinExistence type="predicted"/>
<organism evidence="2 3">
    <name type="scientific">Prosthecobacter vanneervenii</name>
    <dbReference type="NCBI Taxonomy" id="48466"/>
    <lineage>
        <taxon>Bacteria</taxon>
        <taxon>Pseudomonadati</taxon>
        <taxon>Verrucomicrobiota</taxon>
        <taxon>Verrucomicrobiia</taxon>
        <taxon>Verrucomicrobiales</taxon>
        <taxon>Verrucomicrobiaceae</taxon>
        <taxon>Prosthecobacter</taxon>
    </lineage>
</organism>
<gene>
    <name evidence="2" type="ORF">HNQ65_001080</name>
</gene>
<evidence type="ECO:0000313" key="3">
    <source>
        <dbReference type="Proteomes" id="UP000590740"/>
    </source>
</evidence>
<dbReference type="RefSeq" id="WP_184338459.1">
    <property type="nucleotide sequence ID" value="NZ_JACHIG010000002.1"/>
</dbReference>
<accession>A0A7W7Y8R9</accession>
<keyword evidence="1" id="KW-0472">Membrane</keyword>
<protein>
    <submittedName>
        <fullName evidence="2">Uncharacterized protein</fullName>
    </submittedName>
</protein>
<dbReference type="AlphaFoldDB" id="A0A7W7Y8R9"/>
<dbReference type="Proteomes" id="UP000590740">
    <property type="component" value="Unassembled WGS sequence"/>
</dbReference>